<dbReference type="InterPro" id="IPR037055">
    <property type="entry name" value="MHC_I-like_Ag-recog_sf"/>
</dbReference>
<dbReference type="InterPro" id="IPR050208">
    <property type="entry name" value="MHC_class-I_related"/>
</dbReference>
<keyword evidence="2" id="KW-0393">Immunoglobulin domain</keyword>
<dbReference type="Gene3D" id="2.60.40.10">
    <property type="entry name" value="Immunoglobulins"/>
    <property type="match status" value="1"/>
</dbReference>
<evidence type="ECO:0000256" key="2">
    <source>
        <dbReference type="ARBA" id="ARBA00023319"/>
    </source>
</evidence>
<gene>
    <name evidence="6" type="ORF">AGOR_G00234780</name>
</gene>
<feature type="domain" description="Ig-like" evidence="5">
    <location>
        <begin position="153"/>
        <end position="244"/>
    </location>
</feature>
<dbReference type="InterPro" id="IPR013783">
    <property type="entry name" value="Ig-like_fold"/>
</dbReference>
<protein>
    <recommendedName>
        <fullName evidence="5">Ig-like domain-containing protein</fullName>
    </recommendedName>
</protein>
<name>A0A8T3CJU7_9TELE</name>
<sequence>MVDDIVVEYYDSDDRKVVSRRYWSNEEVPWAMLRNIIVEEITNSLKDKLNRMISHFNDSMAVHTYQRIAGCELDDDGTERFFAKDAYNGKDVLFFNPKSYNWTCLVPQMESDEHWLMQFAKGPLHQQYQPMCINILKNYLQEDKAMLKRRVFPRVRVFQKEGGGAGGGEVTCLATGFYPRHIELTLLRDGRPVPDQELTSSDTLPNGDGTYQKRRSLSISAQELRERHRYTCTVRHVSVDNKLDIAFESHPGPDIALISGVTLTALTVVLLIIGIYIWRTRKSGEQG</sequence>
<dbReference type="SUPFAM" id="SSF48726">
    <property type="entry name" value="Immunoglobulin"/>
    <property type="match status" value="1"/>
</dbReference>
<keyword evidence="1" id="KW-0325">Glycoprotein</keyword>
<dbReference type="SUPFAM" id="SSF54452">
    <property type="entry name" value="MHC antigen-recognition domain"/>
    <property type="match status" value="1"/>
</dbReference>
<dbReference type="PRINTS" id="PR01638">
    <property type="entry name" value="MHCCLASSI"/>
</dbReference>
<keyword evidence="4" id="KW-0812">Transmembrane</keyword>
<dbReference type="GO" id="GO:0005615">
    <property type="term" value="C:extracellular space"/>
    <property type="evidence" value="ECO:0007669"/>
    <property type="project" value="TreeGrafter"/>
</dbReference>
<comment type="similarity">
    <text evidence="3">Belongs to the MHC class I family.</text>
</comment>
<dbReference type="InterPro" id="IPR036179">
    <property type="entry name" value="Ig-like_dom_sf"/>
</dbReference>
<dbReference type="Pfam" id="PF00129">
    <property type="entry name" value="MHC_I"/>
    <property type="match status" value="1"/>
</dbReference>
<organism evidence="6 7">
    <name type="scientific">Albula goreensis</name>
    <dbReference type="NCBI Taxonomy" id="1534307"/>
    <lineage>
        <taxon>Eukaryota</taxon>
        <taxon>Metazoa</taxon>
        <taxon>Chordata</taxon>
        <taxon>Craniata</taxon>
        <taxon>Vertebrata</taxon>
        <taxon>Euteleostomi</taxon>
        <taxon>Actinopterygii</taxon>
        <taxon>Neopterygii</taxon>
        <taxon>Teleostei</taxon>
        <taxon>Albuliformes</taxon>
        <taxon>Albulidae</taxon>
        <taxon>Albula</taxon>
    </lineage>
</organism>
<dbReference type="PROSITE" id="PS50835">
    <property type="entry name" value="IG_LIKE"/>
    <property type="match status" value="1"/>
</dbReference>
<keyword evidence="4" id="KW-1133">Transmembrane helix</keyword>
<dbReference type="Pfam" id="PF07654">
    <property type="entry name" value="C1-set"/>
    <property type="match status" value="1"/>
</dbReference>
<dbReference type="GO" id="GO:0009897">
    <property type="term" value="C:external side of plasma membrane"/>
    <property type="evidence" value="ECO:0007669"/>
    <property type="project" value="TreeGrafter"/>
</dbReference>
<accession>A0A8T3CJU7</accession>
<dbReference type="EMBL" id="JAERUA010000023">
    <property type="protein sequence ID" value="KAI1883752.1"/>
    <property type="molecule type" value="Genomic_DNA"/>
</dbReference>
<evidence type="ECO:0000256" key="3">
    <source>
        <dbReference type="RuleBase" id="RU004439"/>
    </source>
</evidence>
<evidence type="ECO:0000256" key="4">
    <source>
        <dbReference type="SAM" id="Phobius"/>
    </source>
</evidence>
<dbReference type="InterPro" id="IPR003006">
    <property type="entry name" value="Ig/MHC_CS"/>
</dbReference>
<dbReference type="PROSITE" id="PS00290">
    <property type="entry name" value="IG_MHC"/>
    <property type="match status" value="1"/>
</dbReference>
<dbReference type="PANTHER" id="PTHR16675:SF191">
    <property type="entry name" value="CLASS I HISTOCOMPATIBILITY ANTIGEN, F10 ALPHA CHAIN-LIKE-RELATED"/>
    <property type="match status" value="1"/>
</dbReference>
<keyword evidence="7" id="KW-1185">Reference proteome</keyword>
<keyword evidence="4" id="KW-0472">Membrane</keyword>
<evidence type="ECO:0000259" key="5">
    <source>
        <dbReference type="PROSITE" id="PS50835"/>
    </source>
</evidence>
<dbReference type="AlphaFoldDB" id="A0A8T3CJU7"/>
<evidence type="ECO:0000313" key="6">
    <source>
        <dbReference type="EMBL" id="KAI1883752.1"/>
    </source>
</evidence>
<dbReference type="PANTHER" id="PTHR16675">
    <property type="entry name" value="MHC CLASS I-RELATED"/>
    <property type="match status" value="1"/>
</dbReference>
<comment type="caution">
    <text evidence="6">The sequence shown here is derived from an EMBL/GenBank/DDBJ whole genome shotgun (WGS) entry which is preliminary data.</text>
</comment>
<dbReference type="Proteomes" id="UP000829720">
    <property type="component" value="Unassembled WGS sequence"/>
</dbReference>
<dbReference type="InterPro" id="IPR011161">
    <property type="entry name" value="MHC_I-like_Ag-recog"/>
</dbReference>
<evidence type="ECO:0000256" key="1">
    <source>
        <dbReference type="ARBA" id="ARBA00023180"/>
    </source>
</evidence>
<dbReference type="InterPro" id="IPR003597">
    <property type="entry name" value="Ig_C1-set"/>
</dbReference>
<dbReference type="GO" id="GO:0006955">
    <property type="term" value="P:immune response"/>
    <property type="evidence" value="ECO:0007669"/>
    <property type="project" value="TreeGrafter"/>
</dbReference>
<dbReference type="Gene3D" id="3.30.500.10">
    <property type="entry name" value="MHC class I-like antigen recognition-like"/>
    <property type="match status" value="1"/>
</dbReference>
<reference evidence="6" key="1">
    <citation type="submission" date="2021-01" db="EMBL/GenBank/DDBJ databases">
        <authorList>
            <person name="Zahm M."/>
            <person name="Roques C."/>
            <person name="Cabau C."/>
            <person name="Klopp C."/>
            <person name="Donnadieu C."/>
            <person name="Jouanno E."/>
            <person name="Lampietro C."/>
            <person name="Louis A."/>
            <person name="Herpin A."/>
            <person name="Echchiki A."/>
            <person name="Berthelot C."/>
            <person name="Parey E."/>
            <person name="Roest-Crollius H."/>
            <person name="Braasch I."/>
            <person name="Postlethwait J."/>
            <person name="Bobe J."/>
            <person name="Montfort J."/>
            <person name="Bouchez O."/>
            <person name="Begum T."/>
            <person name="Mejri S."/>
            <person name="Adams A."/>
            <person name="Chen W.-J."/>
            <person name="Guiguen Y."/>
        </authorList>
    </citation>
    <scope>NUCLEOTIDE SEQUENCE</scope>
    <source>
        <tissue evidence="6">Blood</tissue>
    </source>
</reference>
<evidence type="ECO:0000313" key="7">
    <source>
        <dbReference type="Proteomes" id="UP000829720"/>
    </source>
</evidence>
<dbReference type="InterPro" id="IPR001039">
    <property type="entry name" value="MHC_I_a_a1/a2"/>
</dbReference>
<dbReference type="InterPro" id="IPR007110">
    <property type="entry name" value="Ig-like_dom"/>
</dbReference>
<dbReference type="InterPro" id="IPR011162">
    <property type="entry name" value="MHC_I/II-like_Ag-recog"/>
</dbReference>
<dbReference type="SMART" id="SM00407">
    <property type="entry name" value="IGc1"/>
    <property type="match status" value="1"/>
</dbReference>
<proteinExistence type="inferred from homology"/>
<dbReference type="OrthoDB" id="8936120at2759"/>
<feature type="transmembrane region" description="Helical" evidence="4">
    <location>
        <begin position="255"/>
        <end position="278"/>
    </location>
</feature>